<organism evidence="2 3">
    <name type="scientific">Alkalihalophilus pseudofirmus</name>
    <name type="common">Bacillus pseudofirmus</name>
    <dbReference type="NCBI Taxonomy" id="79885"/>
    <lineage>
        <taxon>Bacteria</taxon>
        <taxon>Bacillati</taxon>
        <taxon>Bacillota</taxon>
        <taxon>Bacilli</taxon>
        <taxon>Bacillales</taxon>
        <taxon>Bacillaceae</taxon>
        <taxon>Alkalihalophilus</taxon>
    </lineage>
</organism>
<proteinExistence type="predicted"/>
<sequence>MLKGIDLQMVAFVGASLLLEYVPFFHIPKLYYFTSKTDKEDDDRAA</sequence>
<keyword evidence="1" id="KW-1133">Transmembrane helix</keyword>
<evidence type="ECO:0000313" key="3">
    <source>
        <dbReference type="Proteomes" id="UP001285636"/>
    </source>
</evidence>
<keyword evidence="1" id="KW-0472">Membrane</keyword>
<dbReference type="Proteomes" id="UP001285636">
    <property type="component" value="Unassembled WGS sequence"/>
</dbReference>
<protein>
    <submittedName>
        <fullName evidence="2">Uncharacterized protein</fullName>
    </submittedName>
</protein>
<feature type="transmembrane region" description="Helical" evidence="1">
    <location>
        <begin position="7"/>
        <end position="27"/>
    </location>
</feature>
<keyword evidence="1" id="KW-0812">Transmembrane</keyword>
<name>A0AAJ2U2L3_ALKPS</name>
<dbReference type="EMBL" id="JAWJAY010000002">
    <property type="protein sequence ID" value="MDV2886051.1"/>
    <property type="molecule type" value="Genomic_DNA"/>
</dbReference>
<reference evidence="2" key="1">
    <citation type="submission" date="2023-10" db="EMBL/GenBank/DDBJ databases">
        <title>Screening of Alkalihalophilus pseudofirmusBZ-TG-HK211 and Its Alleviation of Salt Stress on Rapeseed Growth.</title>
        <authorList>
            <person name="Zhao B."/>
            <person name="Guo T."/>
        </authorList>
    </citation>
    <scope>NUCLEOTIDE SEQUENCE</scope>
    <source>
        <strain evidence="2">BZ-TG-HK211</strain>
    </source>
</reference>
<evidence type="ECO:0000256" key="1">
    <source>
        <dbReference type="SAM" id="Phobius"/>
    </source>
</evidence>
<gene>
    <name evidence="2" type="ORF">RYX45_12745</name>
</gene>
<dbReference type="RefSeq" id="WP_012960194.1">
    <property type="nucleotide sequence ID" value="NZ_CP117835.1"/>
</dbReference>
<comment type="caution">
    <text evidence="2">The sequence shown here is derived from an EMBL/GenBank/DDBJ whole genome shotgun (WGS) entry which is preliminary data.</text>
</comment>
<dbReference type="AlphaFoldDB" id="A0AAJ2U2L3"/>
<evidence type="ECO:0000313" key="2">
    <source>
        <dbReference type="EMBL" id="MDV2886051.1"/>
    </source>
</evidence>
<accession>A0AAJ2U2L3</accession>